<evidence type="ECO:0000313" key="5">
    <source>
        <dbReference type="EMBL" id="OMP84401.1"/>
    </source>
</evidence>
<dbReference type="PANTHER" id="PTHR43807">
    <property type="entry name" value="FI04487P"/>
    <property type="match status" value="1"/>
</dbReference>
<dbReference type="InterPro" id="IPR015422">
    <property type="entry name" value="PyrdxlP-dep_Trfase_small"/>
</dbReference>
<dbReference type="GO" id="GO:0005739">
    <property type="term" value="C:mitochondrion"/>
    <property type="evidence" value="ECO:0007669"/>
    <property type="project" value="TreeGrafter"/>
</dbReference>
<dbReference type="SUPFAM" id="SSF53383">
    <property type="entry name" value="PLP-dependent transferases"/>
    <property type="match status" value="1"/>
</dbReference>
<dbReference type="OrthoDB" id="2414662at2759"/>
<proteinExistence type="predicted"/>
<evidence type="ECO:0000256" key="4">
    <source>
        <dbReference type="ARBA" id="ARBA00022898"/>
    </source>
</evidence>
<comment type="caution">
    <text evidence="5">The sequence shown here is derived from an EMBL/GenBank/DDBJ whole genome shotgun (WGS) entry which is preliminary data.</text>
</comment>
<dbReference type="STRING" id="420778.A0A1S8BAV4"/>
<comment type="cofactor">
    <cofactor evidence="1">
        <name>pyridoxal 5'-phosphate</name>
        <dbReference type="ChEBI" id="CHEBI:597326"/>
    </cofactor>
</comment>
<dbReference type="EMBL" id="MSZU01000093">
    <property type="protein sequence ID" value="OMP84401.1"/>
    <property type="molecule type" value="Genomic_DNA"/>
</dbReference>
<dbReference type="InterPro" id="IPR015424">
    <property type="entry name" value="PyrdxlP-dep_Trfase"/>
</dbReference>
<keyword evidence="3" id="KW-0808">Transferase</keyword>
<evidence type="ECO:0000256" key="1">
    <source>
        <dbReference type="ARBA" id="ARBA00001933"/>
    </source>
</evidence>
<name>A0A1S8BAV4_9PEZI</name>
<evidence type="ECO:0000313" key="6">
    <source>
        <dbReference type="Proteomes" id="UP000190776"/>
    </source>
</evidence>
<keyword evidence="4" id="KW-0663">Pyridoxal phosphate</keyword>
<dbReference type="AlphaFoldDB" id="A0A1S8BAV4"/>
<dbReference type="InterPro" id="IPR051326">
    <property type="entry name" value="Kynurenine-oxoglutarate_AT"/>
</dbReference>
<sequence length="132" mass="14910">MREKVGKFCAVWGELGVPYVEPEDGYLVLVSLAGVHVPPGYKAPPAAQVAHDDARDFEDARMCWFLIHEFGVAALPPSGFYSAGHPDREKRFFRFAVRREDDELELAMERLKGMAKYLIREKPEADEEVKAA</sequence>
<dbReference type="PANTHER" id="PTHR43807:SF20">
    <property type="entry name" value="FI04487P"/>
    <property type="match status" value="1"/>
</dbReference>
<dbReference type="GO" id="GO:0016212">
    <property type="term" value="F:kynurenine-oxoglutarate transaminase activity"/>
    <property type="evidence" value="ECO:0007669"/>
    <property type="project" value="TreeGrafter"/>
</dbReference>
<reference evidence="5 6" key="1">
    <citation type="submission" date="2017-01" db="EMBL/GenBank/DDBJ databases">
        <title>Draft genome sequence of Diplodia seriata F98.1, a fungal species involved in grapevine trunk diseases.</title>
        <authorList>
            <person name="Robert-Siegwald G."/>
            <person name="Vallet J."/>
            <person name="Abou-Mansour E."/>
            <person name="Xu J."/>
            <person name="Rey P."/>
            <person name="Bertsch C."/>
            <person name="Rego C."/>
            <person name="Larignon P."/>
            <person name="Fontaine F."/>
            <person name="Lebrun M.-H."/>
        </authorList>
    </citation>
    <scope>NUCLEOTIDE SEQUENCE [LARGE SCALE GENOMIC DNA]</scope>
    <source>
        <strain evidence="5 6">F98.1</strain>
    </source>
</reference>
<organism evidence="5 6">
    <name type="scientific">Diplodia seriata</name>
    <dbReference type="NCBI Taxonomy" id="420778"/>
    <lineage>
        <taxon>Eukaryota</taxon>
        <taxon>Fungi</taxon>
        <taxon>Dikarya</taxon>
        <taxon>Ascomycota</taxon>
        <taxon>Pezizomycotina</taxon>
        <taxon>Dothideomycetes</taxon>
        <taxon>Dothideomycetes incertae sedis</taxon>
        <taxon>Botryosphaeriales</taxon>
        <taxon>Botryosphaeriaceae</taxon>
        <taxon>Diplodia</taxon>
    </lineage>
</organism>
<evidence type="ECO:0000256" key="2">
    <source>
        <dbReference type="ARBA" id="ARBA00022576"/>
    </source>
</evidence>
<keyword evidence="2" id="KW-0032">Aminotransferase</keyword>
<dbReference type="Proteomes" id="UP000190776">
    <property type="component" value="Unassembled WGS sequence"/>
</dbReference>
<accession>A0A1S8BAV4</accession>
<evidence type="ECO:0000256" key="3">
    <source>
        <dbReference type="ARBA" id="ARBA00022679"/>
    </source>
</evidence>
<gene>
    <name evidence="5" type="ORF">BK809_0000182</name>
</gene>
<dbReference type="Gene3D" id="3.90.1150.10">
    <property type="entry name" value="Aspartate Aminotransferase, domain 1"/>
    <property type="match status" value="1"/>
</dbReference>
<protein>
    <submittedName>
        <fullName evidence="5">Putative kynurenine--oxoglutarate transaminase BNA3</fullName>
    </submittedName>
</protein>